<feature type="chain" id="PRO_5038590510" evidence="1">
    <location>
        <begin position="29"/>
        <end position="453"/>
    </location>
</feature>
<feature type="signal peptide" evidence="1">
    <location>
        <begin position="1"/>
        <end position="28"/>
    </location>
</feature>
<dbReference type="SUPFAM" id="SSF53474">
    <property type="entry name" value="alpha/beta-Hydrolases"/>
    <property type="match status" value="1"/>
</dbReference>
<sequence>MRRWYGRVVALAGSIMLAIGLTSGVAAGAASGHHTGQLPDGATWVADVPDAWNGTTILYSHGFGPLAAQNAPNDETKQALLGSGYALVGSSYSGPSWWALASAVRDQFGALTALEQLTGKPRRTIAWGTSMGGLVSALEAEDGGRRLDGVLSTCGLVAGGLNLNNYQLDGEYALAHLLAPAQDVKLVRFASPDEASASAAALTKIATDAQATPAGQARIALAAALMNEPGWFTGATPPAPTDYAGQEAQQQQELSQFVLGFVVTGRYQIELAAGGNSASTAGVDYRELLGDSSHARQVRALYRAAGLDLDADLATLTRDADIRPDPQAVRTLARTSTVTGRLRVPTLDIHTTADQLVPVEQEDWYGEQVHRAGAGGLLRQAYVGATGHCAFQPSESIAALHALESRIETGRWGHVADPGSLNEAAGELGGAGRYVRFDPPELTGAGRHARTPK</sequence>
<protein>
    <submittedName>
        <fullName evidence="2">Putative membrane protein</fullName>
    </submittedName>
</protein>
<evidence type="ECO:0000313" key="3">
    <source>
        <dbReference type="Proteomes" id="UP000399805"/>
    </source>
</evidence>
<dbReference type="Gene3D" id="3.40.50.1820">
    <property type="entry name" value="alpha/beta hydrolase"/>
    <property type="match status" value="1"/>
</dbReference>
<reference evidence="2 3" key="1">
    <citation type="submission" date="2019-09" db="EMBL/GenBank/DDBJ databases">
        <authorList>
            <person name="Leyn A S."/>
        </authorList>
    </citation>
    <scope>NUCLEOTIDE SEQUENCE [LARGE SCALE GENOMIC DNA]</scope>
    <source>
        <strain evidence="2">AA231_1</strain>
    </source>
</reference>
<dbReference type="Proteomes" id="UP000399805">
    <property type="component" value="Unassembled WGS sequence"/>
</dbReference>
<dbReference type="RefSeq" id="WP_155542642.1">
    <property type="nucleotide sequence ID" value="NZ_CABVGP010000001.1"/>
</dbReference>
<accession>A0A6I8LP52</accession>
<evidence type="ECO:0000313" key="2">
    <source>
        <dbReference type="EMBL" id="VVJ17475.1"/>
    </source>
</evidence>
<dbReference type="AlphaFoldDB" id="A0A6I8LP52"/>
<gene>
    <name evidence="2" type="ORF">AA23TX_02496</name>
</gene>
<dbReference type="InterPro" id="IPR029058">
    <property type="entry name" value="AB_hydrolase_fold"/>
</dbReference>
<keyword evidence="1" id="KW-0732">Signal</keyword>
<name>A0A6I8LP52_9PSEU</name>
<evidence type="ECO:0000256" key="1">
    <source>
        <dbReference type="SAM" id="SignalP"/>
    </source>
</evidence>
<proteinExistence type="predicted"/>
<organism evidence="2 3">
    <name type="scientific">Amycolatopsis camponoti</name>
    <dbReference type="NCBI Taxonomy" id="2606593"/>
    <lineage>
        <taxon>Bacteria</taxon>
        <taxon>Bacillati</taxon>
        <taxon>Actinomycetota</taxon>
        <taxon>Actinomycetes</taxon>
        <taxon>Pseudonocardiales</taxon>
        <taxon>Pseudonocardiaceae</taxon>
        <taxon>Amycolatopsis</taxon>
    </lineage>
</organism>
<dbReference type="EMBL" id="CABVGP010000001">
    <property type="protein sequence ID" value="VVJ17475.1"/>
    <property type="molecule type" value="Genomic_DNA"/>
</dbReference>
<keyword evidence="3" id="KW-1185">Reference proteome</keyword>